<evidence type="ECO:0000313" key="1">
    <source>
        <dbReference type="EMBL" id="MPR26049.1"/>
    </source>
</evidence>
<keyword evidence="2" id="KW-1185">Reference proteome</keyword>
<dbReference type="RefSeq" id="WP_152711995.1">
    <property type="nucleotide sequence ID" value="NZ_VOSJ01000006.1"/>
</dbReference>
<evidence type="ECO:0000313" key="2">
    <source>
        <dbReference type="Proteomes" id="UP000403266"/>
    </source>
</evidence>
<reference evidence="1 2" key="1">
    <citation type="journal article" date="2019" name="Syst. Appl. Microbiol.">
        <title>Microvirga tunisiensis sp. nov., a root nodule symbiotic bacterium isolated from Lupinus micranthus and L. luteus grown in Northern Tunisia.</title>
        <authorList>
            <person name="Msaddak A."/>
            <person name="Rejili M."/>
            <person name="Duran D."/>
            <person name="Mars M."/>
            <person name="Palacios J.M."/>
            <person name="Ruiz-Argueso T."/>
            <person name="Rey L."/>
            <person name="Imperial J."/>
        </authorList>
    </citation>
    <scope>NUCLEOTIDE SEQUENCE [LARGE SCALE GENOMIC DNA]</scope>
    <source>
        <strain evidence="1 2">Lmie10</strain>
    </source>
</reference>
<organism evidence="1 2">
    <name type="scientific">Microvirga tunisiensis</name>
    <dbReference type="NCBI Taxonomy" id="2108360"/>
    <lineage>
        <taxon>Bacteria</taxon>
        <taxon>Pseudomonadati</taxon>
        <taxon>Pseudomonadota</taxon>
        <taxon>Alphaproteobacteria</taxon>
        <taxon>Hyphomicrobiales</taxon>
        <taxon>Methylobacteriaceae</taxon>
        <taxon>Microvirga</taxon>
    </lineage>
</organism>
<evidence type="ECO:0008006" key="3">
    <source>
        <dbReference type="Google" id="ProtNLM"/>
    </source>
</evidence>
<dbReference type="Proteomes" id="UP000403266">
    <property type="component" value="Unassembled WGS sequence"/>
</dbReference>
<sequence length="228" mass="25624">MDDDDDQFEDALRRVRATGSMGLAPRPSVLEDLIGDTVPKHPTNSWRFLAADPWMPLEADMSDGRDAMGDGDEKETFGEALREMGWTPTTVYRRRLIRRGQPFNSAIAEADAIKNEILRRAGGYLEEALAADWLCMDVAELRQHVEAGDLLAVEWDGRLVVPAFQLRNSMTVLRVREILAMMPIRAPWMRLEWFVTPDDALGGLTPFEAFQAGREAEVRELARGHGAD</sequence>
<gene>
    <name evidence="1" type="ORF">FS320_12630</name>
</gene>
<dbReference type="AlphaFoldDB" id="A0A5N7MI17"/>
<dbReference type="OrthoDB" id="8014818at2"/>
<proteinExistence type="predicted"/>
<comment type="caution">
    <text evidence="1">The sequence shown here is derived from an EMBL/GenBank/DDBJ whole genome shotgun (WGS) entry which is preliminary data.</text>
</comment>
<accession>A0A5N7MI17</accession>
<protein>
    <recommendedName>
        <fullName evidence="3">DUF2384 domain-containing protein</fullName>
    </recommendedName>
</protein>
<name>A0A5N7MI17_9HYPH</name>
<dbReference type="EMBL" id="VOSK01000038">
    <property type="protein sequence ID" value="MPR26049.1"/>
    <property type="molecule type" value="Genomic_DNA"/>
</dbReference>